<feature type="region of interest" description="Disordered" evidence="7">
    <location>
        <begin position="43"/>
        <end position="73"/>
    </location>
</feature>
<gene>
    <name evidence="9" type="ORF">I551_1801</name>
</gene>
<sequence length="73" mass="7891">MRRVGRDQGKRDVSHGCINLSPTNAKWFFDNFGSGDPIVVKNSVGPTTRTTARKTGRSSGAGAGARLRAQYRP</sequence>
<evidence type="ECO:0000256" key="1">
    <source>
        <dbReference type="ARBA" id="ARBA00004752"/>
    </source>
</evidence>
<evidence type="ECO:0000256" key="7">
    <source>
        <dbReference type="SAM" id="MobiDB-lite"/>
    </source>
</evidence>
<evidence type="ECO:0000256" key="2">
    <source>
        <dbReference type="ARBA" id="ARBA00022679"/>
    </source>
</evidence>
<keyword evidence="5 6" id="KW-0961">Cell wall biogenesis/degradation</keyword>
<evidence type="ECO:0000259" key="8">
    <source>
        <dbReference type="PROSITE" id="PS52029"/>
    </source>
</evidence>
<dbReference type="EMBL" id="JAOL01000086">
    <property type="protein sequence ID" value="EUA91709.1"/>
    <property type="molecule type" value="Genomic_DNA"/>
</dbReference>
<proteinExistence type="predicted"/>
<name>A0ABP3APS6_MYCUL</name>
<evidence type="ECO:0000313" key="10">
    <source>
        <dbReference type="Proteomes" id="UP000020681"/>
    </source>
</evidence>
<keyword evidence="4 6" id="KW-0573">Peptidoglycan synthesis</keyword>
<accession>A0ABP3APS6</accession>
<dbReference type="InterPro" id="IPR038063">
    <property type="entry name" value="Transpep_catalytic_dom"/>
</dbReference>
<reference evidence="9 10" key="1">
    <citation type="submission" date="2014-01" db="EMBL/GenBank/DDBJ databases">
        <authorList>
            <person name="Dobos K."/>
            <person name="Lenaerts A."/>
            <person name="Ordway D."/>
            <person name="DeGroote M.A."/>
            <person name="Parker T."/>
            <person name="Sizemore C."/>
            <person name="Tallon L.J."/>
            <person name="Sadzewicz L.K."/>
            <person name="Sengamalay N."/>
            <person name="Fraser C.M."/>
            <person name="Hine E."/>
            <person name="Shefchek K.A."/>
            <person name="Das S.P."/>
            <person name="Tettelin H."/>
        </authorList>
    </citation>
    <scope>NUCLEOTIDE SEQUENCE [LARGE SCALE GENOMIC DNA]</scope>
    <source>
        <strain evidence="9 10">Harvey</strain>
    </source>
</reference>
<protein>
    <submittedName>
        <fullName evidence="9">L,D-transpeptidase catalytic domain protein</fullName>
    </submittedName>
</protein>
<keyword evidence="2" id="KW-0808">Transferase</keyword>
<evidence type="ECO:0000256" key="5">
    <source>
        <dbReference type="ARBA" id="ARBA00023316"/>
    </source>
</evidence>
<keyword evidence="3 6" id="KW-0133">Cell shape</keyword>
<comment type="caution">
    <text evidence="9">The sequence shown here is derived from an EMBL/GenBank/DDBJ whole genome shotgun (WGS) entry which is preliminary data.</text>
</comment>
<dbReference type="CDD" id="cd16913">
    <property type="entry name" value="YkuD_like"/>
    <property type="match status" value="1"/>
</dbReference>
<dbReference type="Proteomes" id="UP000020681">
    <property type="component" value="Unassembled WGS sequence"/>
</dbReference>
<keyword evidence="10" id="KW-1185">Reference proteome</keyword>
<evidence type="ECO:0000256" key="3">
    <source>
        <dbReference type="ARBA" id="ARBA00022960"/>
    </source>
</evidence>
<dbReference type="InterPro" id="IPR005490">
    <property type="entry name" value="LD_TPept_cat_dom"/>
</dbReference>
<dbReference type="PROSITE" id="PS52029">
    <property type="entry name" value="LD_TPASE"/>
    <property type="match status" value="1"/>
</dbReference>
<organism evidence="9 10">
    <name type="scientific">Mycobacterium ulcerans str. Harvey</name>
    <dbReference type="NCBI Taxonomy" id="1299332"/>
    <lineage>
        <taxon>Bacteria</taxon>
        <taxon>Bacillati</taxon>
        <taxon>Actinomycetota</taxon>
        <taxon>Actinomycetes</taxon>
        <taxon>Mycobacteriales</taxon>
        <taxon>Mycobacteriaceae</taxon>
        <taxon>Mycobacterium</taxon>
        <taxon>Mycobacterium ulcerans group</taxon>
    </lineage>
</organism>
<evidence type="ECO:0000313" key="9">
    <source>
        <dbReference type="EMBL" id="EUA91709.1"/>
    </source>
</evidence>
<comment type="pathway">
    <text evidence="1 6">Cell wall biogenesis; peptidoglycan biosynthesis.</text>
</comment>
<dbReference type="Gene3D" id="2.40.440.10">
    <property type="entry name" value="L,D-transpeptidase catalytic domain-like"/>
    <property type="match status" value="1"/>
</dbReference>
<feature type="compositionally biased region" description="Low complexity" evidence="7">
    <location>
        <begin position="57"/>
        <end position="73"/>
    </location>
</feature>
<dbReference type="Pfam" id="PF03734">
    <property type="entry name" value="YkuD"/>
    <property type="match status" value="1"/>
</dbReference>
<dbReference type="SUPFAM" id="SSF141523">
    <property type="entry name" value="L,D-transpeptidase catalytic domain-like"/>
    <property type="match status" value="1"/>
</dbReference>
<evidence type="ECO:0000256" key="6">
    <source>
        <dbReference type="PROSITE-ProRule" id="PRU01373"/>
    </source>
</evidence>
<comment type="caution">
    <text evidence="6">Lacks conserved residue(s) required for the propagation of feature annotation.</text>
</comment>
<evidence type="ECO:0000256" key="4">
    <source>
        <dbReference type="ARBA" id="ARBA00022984"/>
    </source>
</evidence>
<feature type="domain" description="L,D-TPase catalytic" evidence="8">
    <location>
        <begin position="1"/>
        <end position="41"/>
    </location>
</feature>